<comment type="caution">
    <text evidence="3">The sequence shown here is derived from an EMBL/GenBank/DDBJ whole genome shotgun (WGS) entry which is preliminary data.</text>
</comment>
<dbReference type="InterPro" id="IPR023393">
    <property type="entry name" value="START-like_dom_sf"/>
</dbReference>
<dbReference type="Proteomes" id="UP001155077">
    <property type="component" value="Unassembled WGS sequence"/>
</dbReference>
<comment type="similarity">
    <text evidence="1">Belongs to the AHA1 family.</text>
</comment>
<dbReference type="Gene3D" id="3.30.530.20">
    <property type="match status" value="1"/>
</dbReference>
<dbReference type="SUPFAM" id="SSF55961">
    <property type="entry name" value="Bet v1-like"/>
    <property type="match status" value="1"/>
</dbReference>
<dbReference type="Pfam" id="PF08327">
    <property type="entry name" value="AHSA1"/>
    <property type="match status" value="1"/>
</dbReference>
<organism evidence="3 4">
    <name type="scientific">Gramella jeungdoensis</name>
    <dbReference type="NCBI Taxonomy" id="708091"/>
    <lineage>
        <taxon>Bacteria</taxon>
        <taxon>Pseudomonadati</taxon>
        <taxon>Bacteroidota</taxon>
        <taxon>Flavobacteriia</taxon>
        <taxon>Flavobacteriales</taxon>
        <taxon>Flavobacteriaceae</taxon>
        <taxon>Christiangramia</taxon>
    </lineage>
</organism>
<keyword evidence="4" id="KW-1185">Reference proteome</keyword>
<accession>A0ABT0Z2C3</accession>
<reference evidence="3" key="1">
    <citation type="submission" date="2022-06" db="EMBL/GenBank/DDBJ databases">
        <title>Gramella sediminis sp. nov., isolated from deep-sea sediment of the Indian Ocean.</title>
        <authorList>
            <person name="Yang L."/>
        </authorList>
    </citation>
    <scope>NUCLEOTIDE SEQUENCE</scope>
    <source>
        <strain evidence="3">HMD3159</strain>
    </source>
</reference>
<proteinExistence type="inferred from homology"/>
<dbReference type="CDD" id="cd08897">
    <property type="entry name" value="SRPBCC_CalC_Aha1-like_4"/>
    <property type="match status" value="1"/>
</dbReference>
<evidence type="ECO:0000313" key="3">
    <source>
        <dbReference type="EMBL" id="MCM8569886.1"/>
    </source>
</evidence>
<dbReference type="RefSeq" id="WP_252113405.1">
    <property type="nucleotide sequence ID" value="NZ_JAMSCK010000003.1"/>
</dbReference>
<evidence type="ECO:0000259" key="2">
    <source>
        <dbReference type="Pfam" id="PF08327"/>
    </source>
</evidence>
<name>A0ABT0Z2C3_9FLAO</name>
<dbReference type="EMBL" id="JAMSCK010000003">
    <property type="protein sequence ID" value="MCM8569886.1"/>
    <property type="molecule type" value="Genomic_DNA"/>
</dbReference>
<dbReference type="InterPro" id="IPR013538">
    <property type="entry name" value="ASHA1/2-like_C"/>
</dbReference>
<protein>
    <submittedName>
        <fullName evidence="3">SRPBCC family protein</fullName>
    </submittedName>
</protein>
<feature type="domain" description="Activator of Hsp90 ATPase homologue 1/2-like C-terminal" evidence="2">
    <location>
        <begin position="17"/>
        <end position="139"/>
    </location>
</feature>
<evidence type="ECO:0000256" key="1">
    <source>
        <dbReference type="ARBA" id="ARBA00006817"/>
    </source>
</evidence>
<evidence type="ECO:0000313" key="4">
    <source>
        <dbReference type="Proteomes" id="UP001155077"/>
    </source>
</evidence>
<gene>
    <name evidence="3" type="ORF">NE848_10880</name>
</gene>
<sequence length="142" mass="16609">MEEKSKTTLSVETEVKLPAEKVWEYWNKPQHITMWNFASDEWHCPRAENDLRPGGKIMSRMEAKDGSMGFDYSGTYEEVKPFESIIYSLDDGRKVKIEFSPFENGTKITESFEAEGTHSLEQQRNGWQTILDNFRKYAEAQR</sequence>